<feature type="transmembrane region" description="Helical" evidence="7">
    <location>
        <begin position="266"/>
        <end position="290"/>
    </location>
</feature>
<dbReference type="Gene3D" id="3.30.200.20">
    <property type="entry name" value="Phosphorylase Kinase, domain 1"/>
    <property type="match status" value="1"/>
</dbReference>
<dbReference type="InterPro" id="IPR011009">
    <property type="entry name" value="Kinase-like_dom_sf"/>
</dbReference>
<evidence type="ECO:0000313" key="10">
    <source>
        <dbReference type="EMBL" id="GER47914.1"/>
    </source>
</evidence>
<dbReference type="OrthoDB" id="4062651at2759"/>
<keyword evidence="4 5" id="KW-0067">ATP-binding</keyword>
<evidence type="ECO:0000259" key="9">
    <source>
        <dbReference type="PROSITE" id="PS50011"/>
    </source>
</evidence>
<dbReference type="Gene3D" id="1.10.510.10">
    <property type="entry name" value="Transferase(Phosphotransferase) domain 1"/>
    <property type="match status" value="1"/>
</dbReference>
<evidence type="ECO:0000256" key="4">
    <source>
        <dbReference type="ARBA" id="ARBA00022840"/>
    </source>
</evidence>
<dbReference type="SUPFAM" id="SSF56112">
    <property type="entry name" value="Protein kinase-like (PK-like)"/>
    <property type="match status" value="1"/>
</dbReference>
<dbReference type="CDD" id="cd14066">
    <property type="entry name" value="STKc_IRAK"/>
    <property type="match status" value="1"/>
</dbReference>
<evidence type="ECO:0000313" key="11">
    <source>
        <dbReference type="Proteomes" id="UP000325081"/>
    </source>
</evidence>
<feature type="compositionally biased region" description="Polar residues" evidence="6">
    <location>
        <begin position="643"/>
        <end position="655"/>
    </location>
</feature>
<dbReference type="PROSITE" id="PS00107">
    <property type="entry name" value="PROTEIN_KINASE_ATP"/>
    <property type="match status" value="1"/>
</dbReference>
<reference evidence="11" key="1">
    <citation type="journal article" date="2019" name="Curr. Biol.">
        <title>Genome Sequence of Striga asiatica Provides Insight into the Evolution of Plant Parasitism.</title>
        <authorList>
            <person name="Yoshida S."/>
            <person name="Kim S."/>
            <person name="Wafula E.K."/>
            <person name="Tanskanen J."/>
            <person name="Kim Y.M."/>
            <person name="Honaas L."/>
            <person name="Yang Z."/>
            <person name="Spallek T."/>
            <person name="Conn C.E."/>
            <person name="Ichihashi Y."/>
            <person name="Cheong K."/>
            <person name="Cui S."/>
            <person name="Der J.P."/>
            <person name="Gundlach H."/>
            <person name="Jiao Y."/>
            <person name="Hori C."/>
            <person name="Ishida J.K."/>
            <person name="Kasahara H."/>
            <person name="Kiba T."/>
            <person name="Kim M.S."/>
            <person name="Koo N."/>
            <person name="Laohavisit A."/>
            <person name="Lee Y.H."/>
            <person name="Lumba S."/>
            <person name="McCourt P."/>
            <person name="Mortimer J.C."/>
            <person name="Mutuku J.M."/>
            <person name="Nomura T."/>
            <person name="Sasaki-Sekimoto Y."/>
            <person name="Seto Y."/>
            <person name="Wang Y."/>
            <person name="Wakatake T."/>
            <person name="Sakakibara H."/>
            <person name="Demura T."/>
            <person name="Yamaguchi S."/>
            <person name="Yoneyama K."/>
            <person name="Manabe R.I."/>
            <person name="Nelson D.C."/>
            <person name="Schulman A.H."/>
            <person name="Timko M.P."/>
            <person name="dePamphilis C.W."/>
            <person name="Choi D."/>
            <person name="Shirasu K."/>
        </authorList>
    </citation>
    <scope>NUCLEOTIDE SEQUENCE [LARGE SCALE GENOMIC DNA]</scope>
    <source>
        <strain evidence="11">cv. UVA1</strain>
    </source>
</reference>
<evidence type="ECO:0000256" key="1">
    <source>
        <dbReference type="ARBA" id="ARBA00022679"/>
    </source>
</evidence>
<feature type="binding site" evidence="5">
    <location>
        <position position="360"/>
    </location>
    <ligand>
        <name>ATP</name>
        <dbReference type="ChEBI" id="CHEBI:30616"/>
    </ligand>
</feature>
<dbReference type="EMBL" id="BKCP01008070">
    <property type="protein sequence ID" value="GER47914.1"/>
    <property type="molecule type" value="Genomic_DNA"/>
</dbReference>
<feature type="signal peptide" evidence="8">
    <location>
        <begin position="1"/>
        <end position="28"/>
    </location>
</feature>
<name>A0A5A7QRQ7_STRAF</name>
<feature type="chain" id="PRO_5022809894" evidence="8">
    <location>
        <begin position="29"/>
        <end position="701"/>
    </location>
</feature>
<dbReference type="PANTHER" id="PTHR46008">
    <property type="entry name" value="LEAF RUST 10 DISEASE-RESISTANCE LOCUS RECEPTOR-LIKE PROTEIN KINASE-LIKE 1.4"/>
    <property type="match status" value="1"/>
</dbReference>
<feature type="compositionally biased region" description="Basic and acidic residues" evidence="6">
    <location>
        <begin position="692"/>
        <end position="701"/>
    </location>
</feature>
<protein>
    <submittedName>
        <fullName evidence="10">Kinase</fullName>
    </submittedName>
</protein>
<dbReference type="InterPro" id="IPR000719">
    <property type="entry name" value="Prot_kinase_dom"/>
</dbReference>
<keyword evidence="8" id="KW-0732">Signal</keyword>
<evidence type="ECO:0000256" key="7">
    <source>
        <dbReference type="SAM" id="Phobius"/>
    </source>
</evidence>
<accession>A0A5A7QRQ7</accession>
<keyword evidence="11" id="KW-1185">Reference proteome</keyword>
<dbReference type="PROSITE" id="PS50011">
    <property type="entry name" value="PROTEIN_KINASE_DOM"/>
    <property type="match status" value="1"/>
</dbReference>
<keyword evidence="7" id="KW-0812">Transmembrane</keyword>
<dbReference type="PANTHER" id="PTHR46008:SF62">
    <property type="entry name" value="PROTEIN KINASE DOMAIN-CONTAINING PROTEIN"/>
    <property type="match status" value="1"/>
</dbReference>
<evidence type="ECO:0000256" key="3">
    <source>
        <dbReference type="ARBA" id="ARBA00022777"/>
    </source>
</evidence>
<evidence type="ECO:0000256" key="2">
    <source>
        <dbReference type="ARBA" id="ARBA00022741"/>
    </source>
</evidence>
<keyword evidence="7" id="KW-0472">Membrane</keyword>
<gene>
    <name evidence="10" type="ORF">STAS_25051</name>
</gene>
<dbReference type="InterPro" id="IPR017441">
    <property type="entry name" value="Protein_kinase_ATP_BS"/>
</dbReference>
<feature type="region of interest" description="Disordered" evidence="6">
    <location>
        <begin position="482"/>
        <end position="504"/>
    </location>
</feature>
<sequence length="701" mass="75966">MKFNFLHNYSLFSVAIIIIIVPFPAASAGARCNHTCAGRTVPFPFGFSAACPIRLDCAPGGAVLAAGLPVQSIDGDTLSLGLRAACRRPVEALRRLFTENFAPTATNAMLLRECRNRTTGADCFMPRTAVQTHFELADCDGPAVACYAEAPNRTAFMDYRRMTRSGCRWLFSAISMNALANDSSVSLDVEVVRVGWWLRGGCRCSEHGRCVHVSPPEEGNGAAYRCECLEGFTGDGFRDGLGCRQASLACDPPKYLSGQCGGTKRVGILIGAAAVGAFFMVMLGLIVCLVRNKSKLTATRSRRVPRRRDPHETSGITIPIYPYTEIEKATDFFSEKRRLGCGAYGTVYSGRINDEWVAVKRIQRRYPSCTEQVLNEIRLISSVSHPNLVRLLGCSLDRDDEHALVYEFMPNGTLAEHLLARLGRAPLPWPVRLTIAAETASAVAHLHGAGPRPIYHRDIKSSNILLDARFGSKVADFGLSRPGPGGELSSATSHVSTAPQGTPGYVDPQYHTSFRMSDRSDVYSFGVVLAEIITGMQAVDLERPMEEANLATLAADRIGKGRLDEILDPALKEEMATAEADSVAWTRESVGRVAELAFRCLAWNGEARPPMGEVAKELEGIRVSRWIASHVGPTTTMAARLSLSSDTSERPLNSTAGDEDGGGGAFFGSENSGDDTWRSEGSSSSSLLNRQAVEKINDRSI</sequence>
<organism evidence="10 11">
    <name type="scientific">Striga asiatica</name>
    <name type="common">Asiatic witchweed</name>
    <name type="synonym">Buchnera asiatica</name>
    <dbReference type="NCBI Taxonomy" id="4170"/>
    <lineage>
        <taxon>Eukaryota</taxon>
        <taxon>Viridiplantae</taxon>
        <taxon>Streptophyta</taxon>
        <taxon>Embryophyta</taxon>
        <taxon>Tracheophyta</taxon>
        <taxon>Spermatophyta</taxon>
        <taxon>Magnoliopsida</taxon>
        <taxon>eudicotyledons</taxon>
        <taxon>Gunneridae</taxon>
        <taxon>Pentapetalae</taxon>
        <taxon>asterids</taxon>
        <taxon>lamiids</taxon>
        <taxon>Lamiales</taxon>
        <taxon>Orobanchaceae</taxon>
        <taxon>Buchnereae</taxon>
        <taxon>Striga</taxon>
    </lineage>
</organism>
<dbReference type="Pfam" id="PF00069">
    <property type="entry name" value="Pkinase"/>
    <property type="match status" value="1"/>
</dbReference>
<comment type="caution">
    <text evidence="10">The sequence shown here is derived from an EMBL/GenBank/DDBJ whole genome shotgun (WGS) entry which is preliminary data.</text>
</comment>
<keyword evidence="3 10" id="KW-0418">Kinase</keyword>
<feature type="compositionally biased region" description="Polar residues" evidence="6">
    <location>
        <begin position="489"/>
        <end position="500"/>
    </location>
</feature>
<dbReference type="GO" id="GO:0004672">
    <property type="term" value="F:protein kinase activity"/>
    <property type="evidence" value="ECO:0007669"/>
    <property type="project" value="InterPro"/>
</dbReference>
<dbReference type="GO" id="GO:0005524">
    <property type="term" value="F:ATP binding"/>
    <property type="evidence" value="ECO:0007669"/>
    <property type="project" value="UniProtKB-UniRule"/>
</dbReference>
<feature type="region of interest" description="Disordered" evidence="6">
    <location>
        <begin position="643"/>
        <end position="701"/>
    </location>
</feature>
<dbReference type="InterPro" id="IPR008271">
    <property type="entry name" value="Ser/Thr_kinase_AS"/>
</dbReference>
<dbReference type="SMART" id="SM00220">
    <property type="entry name" value="S_TKc"/>
    <property type="match status" value="1"/>
</dbReference>
<evidence type="ECO:0000256" key="8">
    <source>
        <dbReference type="SAM" id="SignalP"/>
    </source>
</evidence>
<evidence type="ECO:0000256" key="5">
    <source>
        <dbReference type="PROSITE-ProRule" id="PRU10141"/>
    </source>
</evidence>
<dbReference type="PROSITE" id="PS00108">
    <property type="entry name" value="PROTEIN_KINASE_ST"/>
    <property type="match status" value="1"/>
</dbReference>
<keyword evidence="7" id="KW-1133">Transmembrane helix</keyword>
<evidence type="ECO:0000256" key="6">
    <source>
        <dbReference type="SAM" id="MobiDB-lite"/>
    </source>
</evidence>
<proteinExistence type="predicted"/>
<keyword evidence="2 5" id="KW-0547">Nucleotide-binding</keyword>
<dbReference type="AlphaFoldDB" id="A0A5A7QRQ7"/>
<keyword evidence="1" id="KW-0808">Transferase</keyword>
<dbReference type="Proteomes" id="UP000325081">
    <property type="component" value="Unassembled WGS sequence"/>
</dbReference>
<feature type="domain" description="Protein kinase" evidence="9">
    <location>
        <begin position="333"/>
        <end position="627"/>
    </location>
</feature>